<dbReference type="Proteomes" id="UP001295740">
    <property type="component" value="Unassembled WGS sequence"/>
</dbReference>
<reference evidence="1" key="1">
    <citation type="submission" date="2023-10" db="EMBL/GenBank/DDBJ databases">
        <authorList>
            <person name="Hackl T."/>
        </authorList>
    </citation>
    <scope>NUCLEOTIDE SEQUENCE</scope>
</reference>
<dbReference type="EMBL" id="CAUWAG010000007">
    <property type="protein sequence ID" value="CAJ2505497.1"/>
    <property type="molecule type" value="Genomic_DNA"/>
</dbReference>
<evidence type="ECO:0000313" key="2">
    <source>
        <dbReference type="Proteomes" id="UP001295740"/>
    </source>
</evidence>
<comment type="caution">
    <text evidence="1">The sequence shown here is derived from an EMBL/GenBank/DDBJ whole genome shotgun (WGS) entry which is preliminary data.</text>
</comment>
<evidence type="ECO:0000313" key="1">
    <source>
        <dbReference type="EMBL" id="CAJ2505497.1"/>
    </source>
</evidence>
<keyword evidence="2" id="KW-1185">Reference proteome</keyword>
<sequence length="440" mass="48805">MFGRPWLRPQGATSTNKTNNSNVISKAEWGLATGSYVSYTAKDDSDYEGKVFTTNGLAASFVFFDEAHTYRGSLSSPTQPFALLKTITEKSWDPTVAFAISGSISGGGPGQLTNIVDHILRVKGEQHEGKPSIGGITNVTELENKKVDWNYLLQKHHIKSIGELMKNLVPRVLMARRNVDTFRGQIIGDAGREIVVQHVEHMLENLSMRGTMLGQSTEGGVLNLCSTALKLEFFGGEGATAMKLGRKGGCIWTQLLRANVYPKVACLYLDKLATEEDLEYNNINRYGDEASLLAATDASQNDVQRQLATSPFWPYCTQLIKQSSKFAQLCQYINNMVAYRNRRPSAGDDPGPADGTNIRYMVVLSDTPVSSYITFILLCVKYPKVKVILINGRTRKVATEKTPCYGRREMIEDLMSDCTNKSRNKIIVSTYRIYGTALNM</sequence>
<dbReference type="AlphaFoldDB" id="A0AAI8VD32"/>
<accession>A0AAI8VD32</accession>
<proteinExistence type="predicted"/>
<protein>
    <submittedName>
        <fullName evidence="1">Uu.00g128910.m01.CDS01</fullName>
    </submittedName>
</protein>
<gene>
    <name evidence="1" type="ORF">KHLLAP_LOCUS5965</name>
</gene>
<organism evidence="1 2">
    <name type="scientific">Anthostomella pinea</name>
    <dbReference type="NCBI Taxonomy" id="933095"/>
    <lineage>
        <taxon>Eukaryota</taxon>
        <taxon>Fungi</taxon>
        <taxon>Dikarya</taxon>
        <taxon>Ascomycota</taxon>
        <taxon>Pezizomycotina</taxon>
        <taxon>Sordariomycetes</taxon>
        <taxon>Xylariomycetidae</taxon>
        <taxon>Xylariales</taxon>
        <taxon>Xylariaceae</taxon>
        <taxon>Anthostomella</taxon>
    </lineage>
</organism>
<name>A0AAI8VD32_9PEZI</name>